<dbReference type="RefSeq" id="XP_014551445.1">
    <property type="nucleotide sequence ID" value="XM_014695959.1"/>
</dbReference>
<dbReference type="AlphaFoldDB" id="W7E0A7"/>
<organism evidence="1 2">
    <name type="scientific">Bipolaris victoriae (strain FI3)</name>
    <name type="common">Victoria blight of oats agent</name>
    <name type="synonym">Cochliobolus victoriae</name>
    <dbReference type="NCBI Taxonomy" id="930091"/>
    <lineage>
        <taxon>Eukaryota</taxon>
        <taxon>Fungi</taxon>
        <taxon>Dikarya</taxon>
        <taxon>Ascomycota</taxon>
        <taxon>Pezizomycotina</taxon>
        <taxon>Dothideomycetes</taxon>
        <taxon>Pleosporomycetidae</taxon>
        <taxon>Pleosporales</taxon>
        <taxon>Pleosporineae</taxon>
        <taxon>Pleosporaceae</taxon>
        <taxon>Bipolaris</taxon>
    </lineage>
</organism>
<protein>
    <recommendedName>
        <fullName evidence="3">Amine oxidase domain-containing protein</fullName>
    </recommendedName>
</protein>
<evidence type="ECO:0000313" key="2">
    <source>
        <dbReference type="Proteomes" id="UP000054337"/>
    </source>
</evidence>
<sequence length="60" mass="6440">GSGGIYCVISLKDKSKRSIVVENQEKVGGHSVAYIDPATSSTINMGIRILYNSVVNDHMS</sequence>
<dbReference type="Proteomes" id="UP000054337">
    <property type="component" value="Unassembled WGS sequence"/>
</dbReference>
<reference evidence="1 2" key="1">
    <citation type="journal article" date="2013" name="PLoS Genet.">
        <title>Comparative genome structure, secondary metabolite, and effector coding capacity across Cochliobolus pathogens.</title>
        <authorList>
            <person name="Condon B.J."/>
            <person name="Leng Y."/>
            <person name="Wu D."/>
            <person name="Bushley K.E."/>
            <person name="Ohm R.A."/>
            <person name="Otillar R."/>
            <person name="Martin J."/>
            <person name="Schackwitz W."/>
            <person name="Grimwood J."/>
            <person name="MohdZainudin N."/>
            <person name="Xue C."/>
            <person name="Wang R."/>
            <person name="Manning V.A."/>
            <person name="Dhillon B."/>
            <person name="Tu Z.J."/>
            <person name="Steffenson B.J."/>
            <person name="Salamov A."/>
            <person name="Sun H."/>
            <person name="Lowry S."/>
            <person name="LaButti K."/>
            <person name="Han J."/>
            <person name="Copeland A."/>
            <person name="Lindquist E."/>
            <person name="Barry K."/>
            <person name="Schmutz J."/>
            <person name="Baker S.E."/>
            <person name="Ciuffetti L.M."/>
            <person name="Grigoriev I.V."/>
            <person name="Zhong S."/>
            <person name="Turgeon B.G."/>
        </authorList>
    </citation>
    <scope>NUCLEOTIDE SEQUENCE [LARGE SCALE GENOMIC DNA]</scope>
    <source>
        <strain evidence="1 2">FI3</strain>
    </source>
</reference>
<keyword evidence="2" id="KW-1185">Reference proteome</keyword>
<evidence type="ECO:0008006" key="3">
    <source>
        <dbReference type="Google" id="ProtNLM"/>
    </source>
</evidence>
<proteinExistence type="predicted"/>
<dbReference type="HOGENOM" id="CLU_2947965_0_0_1"/>
<dbReference type="EMBL" id="KI968830">
    <property type="protein sequence ID" value="EUN21871.1"/>
    <property type="molecule type" value="Genomic_DNA"/>
</dbReference>
<gene>
    <name evidence="1" type="ORF">COCVIDRAFT_112932</name>
</gene>
<dbReference type="GeneID" id="26250269"/>
<feature type="non-terminal residue" evidence="1">
    <location>
        <position position="1"/>
    </location>
</feature>
<evidence type="ECO:0000313" key="1">
    <source>
        <dbReference type="EMBL" id="EUN21871.1"/>
    </source>
</evidence>
<name>W7E0A7_BIPV3</name>
<accession>W7E0A7</accession>